<protein>
    <submittedName>
        <fullName evidence="2">WW domain-containing protein</fullName>
    </submittedName>
</protein>
<dbReference type="Proteomes" id="UP000887576">
    <property type="component" value="Unplaced"/>
</dbReference>
<organism evidence="1 2">
    <name type="scientific">Panagrolaimus sp. JU765</name>
    <dbReference type="NCBI Taxonomy" id="591449"/>
    <lineage>
        <taxon>Eukaryota</taxon>
        <taxon>Metazoa</taxon>
        <taxon>Ecdysozoa</taxon>
        <taxon>Nematoda</taxon>
        <taxon>Chromadorea</taxon>
        <taxon>Rhabditida</taxon>
        <taxon>Tylenchina</taxon>
        <taxon>Panagrolaimomorpha</taxon>
        <taxon>Panagrolaimoidea</taxon>
        <taxon>Panagrolaimidae</taxon>
        <taxon>Panagrolaimus</taxon>
    </lineage>
</organism>
<reference evidence="2" key="1">
    <citation type="submission" date="2022-11" db="UniProtKB">
        <authorList>
            <consortium name="WormBaseParasite"/>
        </authorList>
    </citation>
    <scope>IDENTIFICATION</scope>
</reference>
<sequence length="604" mass="72301">MMNRNGTTGPIQSPQAVASPSSRKDKKWNVFYDKEQQRFFYADSETKEVTWTRPPDFDRDLERKTYIFYKITLELGSNETPSHEIASAILRHLTSFNVNDYLYNYFNLPVETLENLIQDRCSFMFRSLLDEKMAEQDEHKRLKGNASYEAATKLLQTDKRFGIVKPSERKAIFNNWRLTAAEREAAIKKAYFDHTFSMFFDVLHKSPKFRPDMTYHQAVEAFSADPFWRLFGDYERKKAFEMCKRKIVDDKKQQEEETRRKNMEALASLLVSMPEVNYATTWALTQKLLLENEAFKKNKELLKMDKNDALDVFSNYKKSLQTEYRSQIEKEDIQYVRRDRKIRDSFEAMLIDMRNQGMIKLTTKWKDIFPYINGDKRYDEMCTQPGCTALDFFKFLMEDWREEFARNLQEVRRMFENAKIEFSFNMTREAFIDFVQKQDVERSVKPHNYSFLYEHFIRDSIEKMAINKDSEEDVRSFFQKQLGALESENKLKNIDVVLEEFGFYLGKKDVEKIFLDVYDRYTLNKKVDDASEIEEVRKTSGSREKSQKEEKNREERSDSRDRKRSHKHGKHHKKSRKHRHHSHSSGSDSDRDHRRRSKKSYRDE</sequence>
<accession>A0AC34RJK4</accession>
<proteinExistence type="predicted"/>
<name>A0AC34RJK4_9BILA</name>
<evidence type="ECO:0000313" key="2">
    <source>
        <dbReference type="WBParaSite" id="JU765_v2.g7460.t1"/>
    </source>
</evidence>
<dbReference type="WBParaSite" id="JU765_v2.g7460.t1">
    <property type="protein sequence ID" value="JU765_v2.g7460.t1"/>
    <property type="gene ID" value="JU765_v2.g7460"/>
</dbReference>
<evidence type="ECO:0000313" key="1">
    <source>
        <dbReference type="Proteomes" id="UP000887576"/>
    </source>
</evidence>